<dbReference type="AlphaFoldDB" id="R1GRE0"/>
<accession>R1GRE0</accession>
<keyword evidence="2" id="KW-1185">Reference proteome</keyword>
<dbReference type="EMBL" id="ANFM02000027">
    <property type="protein sequence ID" value="EOD78798.1"/>
    <property type="molecule type" value="Genomic_DNA"/>
</dbReference>
<gene>
    <name evidence="1" type="ORF">D515_02304</name>
</gene>
<evidence type="ECO:0000313" key="2">
    <source>
        <dbReference type="Proteomes" id="UP000011223"/>
    </source>
</evidence>
<protein>
    <submittedName>
        <fullName evidence="1">Uncharacterized protein</fullName>
    </submittedName>
</protein>
<proteinExistence type="predicted"/>
<evidence type="ECO:0000313" key="1">
    <source>
        <dbReference type="EMBL" id="EOD78798.1"/>
    </source>
</evidence>
<dbReference type="RefSeq" id="WP_002539875.1">
    <property type="nucleotide sequence ID" value="NZ_ANFM02000027.1"/>
</dbReference>
<comment type="caution">
    <text evidence="1">The sequence shown here is derived from an EMBL/GenBank/DDBJ whole genome shotgun (WGS) entry which is preliminary data.</text>
</comment>
<name>R1GRE0_9GAMM</name>
<reference evidence="1 2" key="1">
    <citation type="journal article" date="2014" name="PLoS ONE">
        <title>Grimontia indica AK16(T), sp. nov., Isolated from a Seawater Sample Reports the Presence of Pathogenic Genes Similar to Vibrio Genus.</title>
        <authorList>
            <person name="Singh A."/>
            <person name="Vaidya B."/>
            <person name="Khatri I."/>
            <person name="Srinivas T.N."/>
            <person name="Subramanian S."/>
            <person name="Korpole S."/>
            <person name="Pinnaka A.K."/>
        </authorList>
    </citation>
    <scope>NUCLEOTIDE SEQUENCE [LARGE SCALE GENOMIC DNA]</scope>
    <source>
        <strain evidence="1 2">AK16</strain>
    </source>
</reference>
<organism evidence="1 2">
    <name type="scientific">Grimontia indica</name>
    <dbReference type="NCBI Taxonomy" id="1056512"/>
    <lineage>
        <taxon>Bacteria</taxon>
        <taxon>Pseudomonadati</taxon>
        <taxon>Pseudomonadota</taxon>
        <taxon>Gammaproteobacteria</taxon>
        <taxon>Vibrionales</taxon>
        <taxon>Vibrionaceae</taxon>
        <taxon>Grimontia</taxon>
    </lineage>
</organism>
<sequence length="78" mass="8679">MAVTAKHLLKIYQDRANMQAPGITHPHAHIVEGTARLVEVLSKLPPEEKILIECTGKTLFIRETNGEVLAEIDPRIPD</sequence>
<dbReference type="Proteomes" id="UP000011223">
    <property type="component" value="Unassembled WGS sequence"/>
</dbReference>